<evidence type="ECO:0000313" key="2">
    <source>
        <dbReference type="Proteomes" id="UP000515842"/>
    </source>
</evidence>
<organism evidence="1 2">
    <name type="scientific">Aliarcobacter cryaerophilus</name>
    <dbReference type="NCBI Taxonomy" id="28198"/>
    <lineage>
        <taxon>Bacteria</taxon>
        <taxon>Pseudomonadati</taxon>
        <taxon>Campylobacterota</taxon>
        <taxon>Epsilonproteobacteria</taxon>
        <taxon>Campylobacterales</taxon>
        <taxon>Arcobacteraceae</taxon>
        <taxon>Aliarcobacter</taxon>
    </lineage>
</organism>
<evidence type="ECO:0000313" key="1">
    <source>
        <dbReference type="EMBL" id="QNM89409.1"/>
    </source>
</evidence>
<protein>
    <submittedName>
        <fullName evidence="1">Uncharacterized protein</fullName>
    </submittedName>
</protein>
<name>A0A7G9LLB0_9BACT</name>
<dbReference type="AlphaFoldDB" id="A0A7G9LLB0"/>
<gene>
    <name evidence="1" type="ORF">HOO34_06950</name>
</gene>
<accession>A0A7G9LLB0</accession>
<dbReference type="RefSeq" id="WP_187473964.1">
    <property type="nucleotide sequence ID" value="NZ_CP060693.1"/>
</dbReference>
<sequence length="45" mass="5606">MREKIKSSLDKTIQYLDIELKDDTQNIKKTRRFWLKILTKINYYL</sequence>
<dbReference type="EMBL" id="CP060693">
    <property type="protein sequence ID" value="QNM89409.1"/>
    <property type="molecule type" value="Genomic_DNA"/>
</dbReference>
<dbReference type="Proteomes" id="UP000515842">
    <property type="component" value="Chromosome"/>
</dbReference>
<reference evidence="1 2" key="1">
    <citation type="journal article" date="2020" name="Front. Microbiol.">
        <title>Genomic Analysis and Antimicrobial Resistance of Aliarcobacter cryaerophilus Strains From German Water Poultry.</title>
        <authorList>
            <person name="Muller E."/>
            <person name="Hotzel H."/>
            <person name="Ahlers C."/>
            <person name="Hanel I."/>
            <person name="Tomaso H."/>
            <person name="Abdel-Glil M.Y."/>
        </authorList>
    </citation>
    <scope>NUCLEOTIDE SEQUENCE [LARGE SCALE GENOMIC DNA]</scope>
    <source>
        <strain evidence="1 2">16CS1285-4</strain>
    </source>
</reference>
<proteinExistence type="predicted"/>